<comment type="caution">
    <text evidence="1">The sequence shown here is derived from an EMBL/GenBank/DDBJ whole genome shotgun (WGS) entry which is preliminary data.</text>
</comment>
<proteinExistence type="predicted"/>
<gene>
    <name evidence="1" type="ORF">K8U81_04430</name>
</gene>
<dbReference type="Gene3D" id="1.10.10.1150">
    <property type="entry name" value="Coenzyme PQQ synthesis protein D (PqqD)"/>
    <property type="match status" value="1"/>
</dbReference>
<dbReference type="AlphaFoldDB" id="A0A921FC97"/>
<dbReference type="RefSeq" id="WP_278965031.1">
    <property type="nucleotide sequence ID" value="NZ_CALUHW010000016.1"/>
</dbReference>
<name>A0A921FC97_9BACT</name>
<reference evidence="1" key="2">
    <citation type="submission" date="2021-09" db="EMBL/GenBank/DDBJ databases">
        <authorList>
            <person name="Gilroy R."/>
        </authorList>
    </citation>
    <scope>NUCLEOTIDE SEQUENCE</scope>
    <source>
        <strain evidence="1">CHK165-8395</strain>
    </source>
</reference>
<dbReference type="Proteomes" id="UP000718012">
    <property type="component" value="Unassembled WGS sequence"/>
</dbReference>
<evidence type="ECO:0000313" key="1">
    <source>
        <dbReference type="EMBL" id="HJF07426.1"/>
    </source>
</evidence>
<dbReference type="InterPro" id="IPR041881">
    <property type="entry name" value="PqqD_sf"/>
</dbReference>
<sequence>MKKIKSFISRTIAGETVLVPAEETAHDFNGMISLTDTAAFIWEHIEEAADFNQLVDMILDEYEVDRETAAADASNFVMQLLQHGMIQPSGLNW</sequence>
<reference evidence="1" key="1">
    <citation type="journal article" date="2021" name="PeerJ">
        <title>Extensive microbial diversity within the chicken gut microbiome revealed by metagenomics and culture.</title>
        <authorList>
            <person name="Gilroy R."/>
            <person name="Ravi A."/>
            <person name="Getino M."/>
            <person name="Pursley I."/>
            <person name="Horton D.L."/>
            <person name="Alikhan N.F."/>
            <person name="Baker D."/>
            <person name="Gharbi K."/>
            <person name="Hall N."/>
            <person name="Watson M."/>
            <person name="Adriaenssens E.M."/>
            <person name="Foster-Nyarko E."/>
            <person name="Jarju S."/>
            <person name="Secka A."/>
            <person name="Antonio M."/>
            <person name="Oren A."/>
            <person name="Chaudhuri R.R."/>
            <person name="La Ragione R."/>
            <person name="Hildebrand F."/>
            <person name="Pallen M.J."/>
        </authorList>
    </citation>
    <scope>NUCLEOTIDE SEQUENCE</scope>
    <source>
        <strain evidence="1">CHK165-8395</strain>
    </source>
</reference>
<dbReference type="EMBL" id="DYXD01000100">
    <property type="protein sequence ID" value="HJF07426.1"/>
    <property type="molecule type" value="Genomic_DNA"/>
</dbReference>
<dbReference type="InterPro" id="IPR008792">
    <property type="entry name" value="PQQD"/>
</dbReference>
<accession>A0A921FC97</accession>
<protein>
    <submittedName>
        <fullName evidence="1">PqqD family protein</fullName>
    </submittedName>
</protein>
<organism evidence="1 2">
    <name type="scientific">Phocaeicola coprocola</name>
    <dbReference type="NCBI Taxonomy" id="310298"/>
    <lineage>
        <taxon>Bacteria</taxon>
        <taxon>Pseudomonadati</taxon>
        <taxon>Bacteroidota</taxon>
        <taxon>Bacteroidia</taxon>
        <taxon>Bacteroidales</taxon>
        <taxon>Bacteroidaceae</taxon>
        <taxon>Phocaeicola</taxon>
    </lineage>
</organism>
<dbReference type="Pfam" id="PF05402">
    <property type="entry name" value="PqqD"/>
    <property type="match status" value="1"/>
</dbReference>
<evidence type="ECO:0000313" key="2">
    <source>
        <dbReference type="Proteomes" id="UP000718012"/>
    </source>
</evidence>